<accession>A0A2K1II15</accession>
<reference evidence="1 3" key="2">
    <citation type="journal article" date="2018" name="Plant J.">
        <title>The Physcomitrella patens chromosome-scale assembly reveals moss genome structure and evolution.</title>
        <authorList>
            <person name="Lang D."/>
            <person name="Ullrich K.K."/>
            <person name="Murat F."/>
            <person name="Fuchs J."/>
            <person name="Jenkins J."/>
            <person name="Haas F.B."/>
            <person name="Piednoel M."/>
            <person name="Gundlach H."/>
            <person name="Van Bel M."/>
            <person name="Meyberg R."/>
            <person name="Vives C."/>
            <person name="Morata J."/>
            <person name="Symeonidi A."/>
            <person name="Hiss M."/>
            <person name="Muchero W."/>
            <person name="Kamisugi Y."/>
            <person name="Saleh O."/>
            <person name="Blanc G."/>
            <person name="Decker E.L."/>
            <person name="van Gessel N."/>
            <person name="Grimwood J."/>
            <person name="Hayes R.D."/>
            <person name="Graham S.W."/>
            <person name="Gunter L.E."/>
            <person name="McDaniel S.F."/>
            <person name="Hoernstein S.N.W."/>
            <person name="Larsson A."/>
            <person name="Li F.W."/>
            <person name="Perroud P.F."/>
            <person name="Phillips J."/>
            <person name="Ranjan P."/>
            <person name="Rokshar D.S."/>
            <person name="Rothfels C.J."/>
            <person name="Schneider L."/>
            <person name="Shu S."/>
            <person name="Stevenson D.W."/>
            <person name="Thummler F."/>
            <person name="Tillich M."/>
            <person name="Villarreal Aguilar J.C."/>
            <person name="Widiez T."/>
            <person name="Wong G.K."/>
            <person name="Wymore A."/>
            <person name="Zhang Y."/>
            <person name="Zimmer A.D."/>
            <person name="Quatrano R.S."/>
            <person name="Mayer K.F.X."/>
            <person name="Goodstein D."/>
            <person name="Casacuberta J.M."/>
            <person name="Vandepoele K."/>
            <person name="Reski R."/>
            <person name="Cuming A.C."/>
            <person name="Tuskan G.A."/>
            <person name="Maumus F."/>
            <person name="Salse J."/>
            <person name="Schmutz J."/>
            <person name="Rensing S.A."/>
        </authorList>
    </citation>
    <scope>NUCLEOTIDE SEQUENCE [LARGE SCALE GENOMIC DNA]</scope>
    <source>
        <strain evidence="2 3">cv. Gransden 2004</strain>
    </source>
</reference>
<reference evidence="1 3" key="1">
    <citation type="journal article" date="2008" name="Science">
        <title>The Physcomitrella genome reveals evolutionary insights into the conquest of land by plants.</title>
        <authorList>
            <person name="Rensing S."/>
            <person name="Lang D."/>
            <person name="Zimmer A."/>
            <person name="Terry A."/>
            <person name="Salamov A."/>
            <person name="Shapiro H."/>
            <person name="Nishiyama T."/>
            <person name="Perroud P.-F."/>
            <person name="Lindquist E."/>
            <person name="Kamisugi Y."/>
            <person name="Tanahashi T."/>
            <person name="Sakakibara K."/>
            <person name="Fujita T."/>
            <person name="Oishi K."/>
            <person name="Shin-I T."/>
            <person name="Kuroki Y."/>
            <person name="Toyoda A."/>
            <person name="Suzuki Y."/>
            <person name="Hashimoto A."/>
            <person name="Yamaguchi K."/>
            <person name="Sugano A."/>
            <person name="Kohara Y."/>
            <person name="Fujiyama A."/>
            <person name="Anterola A."/>
            <person name="Aoki S."/>
            <person name="Ashton N."/>
            <person name="Barbazuk W.B."/>
            <person name="Barker E."/>
            <person name="Bennetzen J."/>
            <person name="Bezanilla M."/>
            <person name="Blankenship R."/>
            <person name="Cho S.H."/>
            <person name="Dutcher S."/>
            <person name="Estelle M."/>
            <person name="Fawcett J.A."/>
            <person name="Gundlach H."/>
            <person name="Hanada K."/>
            <person name="Heyl A."/>
            <person name="Hicks K.A."/>
            <person name="Hugh J."/>
            <person name="Lohr M."/>
            <person name="Mayer K."/>
            <person name="Melkozernov A."/>
            <person name="Murata T."/>
            <person name="Nelson D."/>
            <person name="Pils B."/>
            <person name="Prigge M."/>
            <person name="Reiss B."/>
            <person name="Renner T."/>
            <person name="Rombauts S."/>
            <person name="Rushton P."/>
            <person name="Sanderfoot A."/>
            <person name="Schween G."/>
            <person name="Shiu S.-H."/>
            <person name="Stueber K."/>
            <person name="Theodoulou F.L."/>
            <person name="Tu H."/>
            <person name="Van de Peer Y."/>
            <person name="Verrier P.J."/>
            <person name="Waters E."/>
            <person name="Wood A."/>
            <person name="Yang L."/>
            <person name="Cove D."/>
            <person name="Cuming A."/>
            <person name="Hasebe M."/>
            <person name="Lucas S."/>
            <person name="Mishler D.B."/>
            <person name="Reski R."/>
            <person name="Grigoriev I."/>
            <person name="Quatrano R.S."/>
            <person name="Boore J.L."/>
        </authorList>
    </citation>
    <scope>NUCLEOTIDE SEQUENCE [LARGE SCALE GENOMIC DNA]</scope>
    <source>
        <strain evidence="2 3">cv. Gransden 2004</strain>
    </source>
</reference>
<dbReference type="EnsemblPlants" id="Pp3c23_4200V3.2">
    <property type="protein sequence ID" value="PAC:32950354.CDS.1"/>
    <property type="gene ID" value="Pp3c23_4200"/>
</dbReference>
<dbReference type="EMBL" id="ABEU02000023">
    <property type="protein sequence ID" value="PNR28922.1"/>
    <property type="molecule type" value="Genomic_DNA"/>
</dbReference>
<protein>
    <submittedName>
        <fullName evidence="1 2">Uncharacterized protein</fullName>
    </submittedName>
</protein>
<evidence type="ECO:0000313" key="1">
    <source>
        <dbReference type="EMBL" id="PNR28922.1"/>
    </source>
</evidence>
<proteinExistence type="predicted"/>
<dbReference type="InParanoid" id="A0A2K1II15"/>
<dbReference type="Gramene" id="Pp3c23_4200V3.1">
    <property type="protein sequence ID" value="PAC:32950353.CDS.1"/>
    <property type="gene ID" value="Pp3c23_4200"/>
</dbReference>
<name>A0A2K1II15_PHYPA</name>
<dbReference type="EnsemblPlants" id="Pp3c23_4200V3.1">
    <property type="protein sequence ID" value="PAC:32950353.CDS.1"/>
    <property type="gene ID" value="Pp3c23_4200"/>
</dbReference>
<gene>
    <name evidence="1" type="ORF">PHYPA_027614</name>
</gene>
<dbReference type="Proteomes" id="UP000006727">
    <property type="component" value="Chromosome 23"/>
</dbReference>
<evidence type="ECO:0000313" key="2">
    <source>
        <dbReference type="EnsemblPlants" id="PAC:32950353.CDS.1"/>
    </source>
</evidence>
<evidence type="ECO:0000313" key="3">
    <source>
        <dbReference type="Proteomes" id="UP000006727"/>
    </source>
</evidence>
<dbReference type="Gramene" id="Pp3c23_4200V3.2">
    <property type="protein sequence ID" value="PAC:32950354.CDS.1"/>
    <property type="gene ID" value="Pp3c23_4200"/>
</dbReference>
<reference evidence="2" key="3">
    <citation type="submission" date="2020-12" db="UniProtKB">
        <authorList>
            <consortium name="EnsemblPlants"/>
        </authorList>
    </citation>
    <scope>IDENTIFICATION</scope>
</reference>
<organism evidence="1">
    <name type="scientific">Physcomitrium patens</name>
    <name type="common">Spreading-leaved earth moss</name>
    <name type="synonym">Physcomitrella patens</name>
    <dbReference type="NCBI Taxonomy" id="3218"/>
    <lineage>
        <taxon>Eukaryota</taxon>
        <taxon>Viridiplantae</taxon>
        <taxon>Streptophyta</taxon>
        <taxon>Embryophyta</taxon>
        <taxon>Bryophyta</taxon>
        <taxon>Bryophytina</taxon>
        <taxon>Bryopsida</taxon>
        <taxon>Funariidae</taxon>
        <taxon>Funariales</taxon>
        <taxon>Funariaceae</taxon>
        <taxon>Physcomitrium</taxon>
    </lineage>
</organism>
<keyword evidence="3" id="KW-1185">Reference proteome</keyword>
<sequence>MEAVAMIEWILDRNSYIKAIVEIYTINLLNKSKKDYYALQTI</sequence>
<dbReference type="AlphaFoldDB" id="A0A2K1II15"/>